<gene>
    <name evidence="2" type="ORF">GWK47_049514</name>
</gene>
<evidence type="ECO:0000313" key="3">
    <source>
        <dbReference type="Proteomes" id="UP000770661"/>
    </source>
</evidence>
<reference evidence="2" key="1">
    <citation type="submission" date="2020-07" db="EMBL/GenBank/DDBJ databases">
        <title>The High-quality genome of the commercially important snow crab, Chionoecetes opilio.</title>
        <authorList>
            <person name="Jeong J.-H."/>
            <person name="Ryu S."/>
        </authorList>
    </citation>
    <scope>NUCLEOTIDE SEQUENCE</scope>
    <source>
        <strain evidence="2">MADBK_172401_WGS</strain>
        <tissue evidence="2">Digestive gland</tissue>
    </source>
</reference>
<accession>A0A8J4Y983</accession>
<organism evidence="2 3">
    <name type="scientific">Chionoecetes opilio</name>
    <name type="common">Atlantic snow crab</name>
    <name type="synonym">Cancer opilio</name>
    <dbReference type="NCBI Taxonomy" id="41210"/>
    <lineage>
        <taxon>Eukaryota</taxon>
        <taxon>Metazoa</taxon>
        <taxon>Ecdysozoa</taxon>
        <taxon>Arthropoda</taxon>
        <taxon>Crustacea</taxon>
        <taxon>Multicrustacea</taxon>
        <taxon>Malacostraca</taxon>
        <taxon>Eumalacostraca</taxon>
        <taxon>Eucarida</taxon>
        <taxon>Decapoda</taxon>
        <taxon>Pleocyemata</taxon>
        <taxon>Brachyura</taxon>
        <taxon>Eubrachyura</taxon>
        <taxon>Majoidea</taxon>
        <taxon>Majidae</taxon>
        <taxon>Chionoecetes</taxon>
    </lineage>
</organism>
<evidence type="ECO:0000313" key="2">
    <source>
        <dbReference type="EMBL" id="KAG0719909.1"/>
    </source>
</evidence>
<feature type="compositionally biased region" description="Basic and acidic residues" evidence="1">
    <location>
        <begin position="71"/>
        <end position="82"/>
    </location>
</feature>
<feature type="region of interest" description="Disordered" evidence="1">
    <location>
        <begin position="65"/>
        <end position="100"/>
    </location>
</feature>
<dbReference type="AlphaFoldDB" id="A0A8J4Y983"/>
<sequence length="142" mass="15759">MVFGPQGGWTTAPLHGLPQSKRLWMFRNAHPLPRIDDLIDKSIGAEPSKTTGSVDQVQGAQLTVKAGQDQHFSRSHGDHLPAGHEVGQGQGTTTQNGQHSRQYWRTLPTTGRPYGAFWVWQVTTEILSQNFAARYRPSHPAH</sequence>
<proteinExistence type="predicted"/>
<dbReference type="Proteomes" id="UP000770661">
    <property type="component" value="Unassembled WGS sequence"/>
</dbReference>
<protein>
    <submittedName>
        <fullName evidence="2">Uncharacterized protein</fullName>
    </submittedName>
</protein>
<evidence type="ECO:0000256" key="1">
    <source>
        <dbReference type="SAM" id="MobiDB-lite"/>
    </source>
</evidence>
<dbReference type="EMBL" id="JACEEZ010013675">
    <property type="protein sequence ID" value="KAG0719909.1"/>
    <property type="molecule type" value="Genomic_DNA"/>
</dbReference>
<name>A0A8J4Y983_CHIOP</name>
<comment type="caution">
    <text evidence="2">The sequence shown here is derived from an EMBL/GenBank/DDBJ whole genome shotgun (WGS) entry which is preliminary data.</text>
</comment>
<keyword evidence="3" id="KW-1185">Reference proteome</keyword>